<dbReference type="InterPro" id="IPR003439">
    <property type="entry name" value="ABC_transporter-like_ATP-bd"/>
</dbReference>
<feature type="transmembrane region" description="Helical" evidence="12">
    <location>
        <begin position="166"/>
        <end position="187"/>
    </location>
</feature>
<feature type="transmembrane region" description="Helical" evidence="12">
    <location>
        <begin position="64"/>
        <end position="83"/>
    </location>
</feature>
<dbReference type="SUPFAM" id="SSF90123">
    <property type="entry name" value="ABC transporter transmembrane region"/>
    <property type="match status" value="2"/>
</dbReference>
<feature type="transmembrane region" description="Helical" evidence="12">
    <location>
        <begin position="696"/>
        <end position="713"/>
    </location>
</feature>
<keyword evidence="9 12" id="KW-0472">Membrane</keyword>
<keyword evidence="4 12" id="KW-0812">Transmembrane</keyword>
<dbReference type="Proteomes" id="UP000243499">
    <property type="component" value="Chromosome 1"/>
</dbReference>
<evidence type="ECO:0000256" key="5">
    <source>
        <dbReference type="ARBA" id="ARBA00022737"/>
    </source>
</evidence>
<dbReference type="CDD" id="cd18578">
    <property type="entry name" value="ABC_6TM_Pgp_ABCB1_D2_like"/>
    <property type="match status" value="1"/>
</dbReference>
<dbReference type="GO" id="GO:0005886">
    <property type="term" value="C:plasma membrane"/>
    <property type="evidence" value="ECO:0007669"/>
    <property type="project" value="UniProtKB-SubCell"/>
</dbReference>
<feature type="transmembrane region" description="Helical" evidence="12">
    <location>
        <begin position="774"/>
        <end position="794"/>
    </location>
</feature>
<feature type="transmembrane region" description="Helical" evidence="12">
    <location>
        <begin position="660"/>
        <end position="684"/>
    </location>
</feature>
<reference evidence="15" key="1">
    <citation type="submission" date="2018-04" db="EMBL/GenBank/DDBJ databases">
        <title>WGS assembly of Panicum hallii.</title>
        <authorList>
            <person name="Lovell J."/>
            <person name="Jenkins J."/>
            <person name="Lowry D."/>
            <person name="Mamidi S."/>
            <person name="Sreedasyam A."/>
            <person name="Weng X."/>
            <person name="Barry K."/>
            <person name="Bonette J."/>
            <person name="Campitelli B."/>
            <person name="Daum C."/>
            <person name="Gordon S."/>
            <person name="Gould B."/>
            <person name="Lipzen A."/>
            <person name="Macqueen A."/>
            <person name="Palacio-Mejia J."/>
            <person name="Plott C."/>
            <person name="Shakirov E."/>
            <person name="Shu S."/>
            <person name="Yoshinaga Y."/>
            <person name="Zane M."/>
            <person name="Rokhsar D."/>
            <person name="Grimwood J."/>
            <person name="Schmutz J."/>
            <person name="Juenger T."/>
        </authorList>
    </citation>
    <scope>NUCLEOTIDE SEQUENCE [LARGE SCALE GENOMIC DNA]</scope>
    <source>
        <strain evidence="15">FIL2</strain>
    </source>
</reference>
<dbReference type="PROSITE" id="PS50929">
    <property type="entry name" value="ABC_TM1F"/>
    <property type="match status" value="2"/>
</dbReference>
<keyword evidence="3" id="KW-0813">Transport</keyword>
<dbReference type="Pfam" id="PF00664">
    <property type="entry name" value="ABC_membrane"/>
    <property type="match status" value="2"/>
</dbReference>
<feature type="transmembrane region" description="Helical" evidence="12">
    <location>
        <begin position="244"/>
        <end position="263"/>
    </location>
</feature>
<feature type="domain" description="ABC transmembrane type-1" evidence="14">
    <location>
        <begin position="16"/>
        <end position="304"/>
    </location>
</feature>
<dbReference type="FunFam" id="1.20.1560.10:FF:000029">
    <property type="entry name" value="ABC transporter B family member 1"/>
    <property type="match status" value="1"/>
</dbReference>
<dbReference type="Gene3D" id="1.20.1560.10">
    <property type="entry name" value="ABC transporter type 1, transmembrane domain"/>
    <property type="match status" value="2"/>
</dbReference>
<dbReference type="InterPro" id="IPR003593">
    <property type="entry name" value="AAA+_ATPase"/>
</dbReference>
<accession>A0A2S3GQ68</accession>
<dbReference type="GO" id="GO:0140359">
    <property type="term" value="F:ABC-type transporter activity"/>
    <property type="evidence" value="ECO:0007669"/>
    <property type="project" value="InterPro"/>
</dbReference>
<dbReference type="InterPro" id="IPR017871">
    <property type="entry name" value="ABC_transporter-like_CS"/>
</dbReference>
<proteinExistence type="inferred from homology"/>
<feature type="transmembrane region" description="Helical" evidence="12">
    <location>
        <begin position="800"/>
        <end position="819"/>
    </location>
</feature>
<dbReference type="CDD" id="cd03249">
    <property type="entry name" value="ABC_MTABC3_MDL1_MDL2"/>
    <property type="match status" value="2"/>
</dbReference>
<dbReference type="InterPro" id="IPR011527">
    <property type="entry name" value="ABC1_TM_dom"/>
</dbReference>
<evidence type="ECO:0000256" key="3">
    <source>
        <dbReference type="ARBA" id="ARBA00022448"/>
    </source>
</evidence>
<comment type="subunit">
    <text evidence="11">Interacts with 1-naphthylphthalamic acid (NPA).</text>
</comment>
<dbReference type="PANTHER" id="PTHR45136">
    <property type="entry name" value="ABC TRANSPORTER DOMAIN-CONTAINING PROTEIN"/>
    <property type="match status" value="1"/>
</dbReference>
<feature type="domain" description="ABC transporter" evidence="13">
    <location>
        <begin position="976"/>
        <end position="1212"/>
    </location>
</feature>
<feature type="transmembrane region" description="Helical" evidence="12">
    <location>
        <begin position="141"/>
        <end position="160"/>
    </location>
</feature>
<dbReference type="FunFam" id="3.40.50.300:FF:000205">
    <property type="entry name" value="ABC transporter B family member 4"/>
    <property type="match status" value="1"/>
</dbReference>
<evidence type="ECO:0008006" key="16">
    <source>
        <dbReference type="Google" id="ProtNLM"/>
    </source>
</evidence>
<evidence type="ECO:0000256" key="9">
    <source>
        <dbReference type="ARBA" id="ARBA00023136"/>
    </source>
</evidence>
<feature type="domain" description="ABC transmembrane type-1" evidence="14">
    <location>
        <begin position="654"/>
        <end position="941"/>
    </location>
</feature>
<evidence type="ECO:0000256" key="12">
    <source>
        <dbReference type="SAM" id="Phobius"/>
    </source>
</evidence>
<comment type="subcellular location">
    <subcellularLocation>
        <location evidence="1">Cell membrane</location>
        <topology evidence="1">Multi-pass membrane protein</topology>
    </subcellularLocation>
</comment>
<evidence type="ECO:0000313" key="15">
    <source>
        <dbReference type="EMBL" id="PAN06444.1"/>
    </source>
</evidence>
<evidence type="ECO:0000256" key="2">
    <source>
        <dbReference type="ARBA" id="ARBA00007577"/>
    </source>
</evidence>
<dbReference type="PROSITE" id="PS50893">
    <property type="entry name" value="ABC_TRANSPORTER_2"/>
    <property type="match status" value="2"/>
</dbReference>
<evidence type="ECO:0000256" key="4">
    <source>
        <dbReference type="ARBA" id="ARBA00022692"/>
    </source>
</evidence>
<keyword evidence="8 12" id="KW-1133">Transmembrane helix</keyword>
<dbReference type="Pfam" id="PF00005">
    <property type="entry name" value="ABC_tran"/>
    <property type="match status" value="2"/>
</dbReference>
<evidence type="ECO:0000256" key="1">
    <source>
        <dbReference type="ARBA" id="ARBA00004651"/>
    </source>
</evidence>
<evidence type="ECO:0000259" key="13">
    <source>
        <dbReference type="PROSITE" id="PS50893"/>
    </source>
</evidence>
<evidence type="ECO:0000256" key="8">
    <source>
        <dbReference type="ARBA" id="ARBA00022989"/>
    </source>
</evidence>
<feature type="domain" description="ABC transporter" evidence="13">
    <location>
        <begin position="339"/>
        <end position="575"/>
    </location>
</feature>
<evidence type="ECO:0000256" key="11">
    <source>
        <dbReference type="ARBA" id="ARBA00062948"/>
    </source>
</evidence>
<comment type="similarity">
    <text evidence="2">Belongs to the ABC transporter superfamily. ABCB family. Multidrug resistance exporter (TC 3.A.1.201) subfamily.</text>
</comment>
<sequence>MSVFAHADAADVALMVLGLVGAMGEALSTPVRMLIFSHIANDLGNGPDQLQQFSSKINENVRKLVFLAFASSIMAFLEGYCWARTAERQASRMRARYLRAVLRQDMEFFDLRAGLASEVVASLTNDSLAVQHVLSERVPNLVMNATMFVGSYAVAFVLLWRLALAAMPSVLLLVVPGVMYGRVLTGLAGRIRERYARAGAVAERAVSSVRTVYSFVAETGAVARFSAALEEPARLGLRQGLVKGVAVGSNGVTFAVWAFNVWYGSRLVMYRGCQGGTVFAVSTAIVGGGTALGWGLSNVKYFSEASAAAERIMEMIRRVPKIDSESDTGVELDNVAGELELKNVTFYYPSRSQSPVFFNLSLRVPAGHTVALVGASGSGKSTVIALLERFYDPSAGEVMLDGVDIRRLRLKWLRAQMGLVSQEPALFATTIRQNILFGKEDATEEEIVAAAKVANAHDFISQLPQGYETQVGERGIQMSGGQKQRIAIARAILKSPRILLFDEATSALDSHSECVVQEALEVASMGRTTLVIAHCLSTIRNADMIAVMQSGEVKELGSHDELIANENGLYSSLVHLQWIGDTSGEANRQIGRIGYTPASVRKPAGSHDMSRILCFDNRLIGDGGGDDSTEKPKVRVPSFKRLLMLNAPEWKHALIGSFSAALFGGIQPMYAYIIGSMFSVYFLTDHAEIKNKTRDHAFIFVALAALSLLLNIGQHYNFGAMGEYLTKRIREQILEKILTFEIGWFDQDENSTGVICSLLAKDANIVRALVGDRMALVIQAVSAVLIAWTMGLFIAWRLALVMIAVQPLIICCFYARNVLLRSVSNRSKEAQSKSSKLSFEVVSNLHTITAFSSQDLILRLFDQAQYITRKENIRQSWFAGLALGTSVGLMACTWPLNFWYGGKLMAGHHITAKALYQTFMIIVSTGRVIADAGSMTTDLAKGAEAVASVFAILDRKTKIEPDNSKGYKPEKLKGDVQIVGVDFAYPSRPNVIIFREFSLSIQPGKSTAIVGQSGSGKSTIVGLIERFYDPHQGVVKIDGIDIKMYNLRALRRHIGLVSQEPTLFAGTIRENIMYSIETASETEIENAARSANAHEFISSLKDGYDTWCGERGLHLSGGQKQRIAIARAILKNPAILLLDEATSALDSQSEKVVQEALDRVMIGRTSVVVAHRISTIQKCDLIVVLEKGAVVEKGTHTSLIAKGPSAKYFGLVSLQQGGNRH</sequence>
<evidence type="ECO:0000256" key="6">
    <source>
        <dbReference type="ARBA" id="ARBA00022741"/>
    </source>
</evidence>
<dbReference type="InterPro" id="IPR036640">
    <property type="entry name" value="ABC1_TM_sf"/>
</dbReference>
<dbReference type="EMBL" id="CM008046">
    <property type="protein sequence ID" value="PAN06444.1"/>
    <property type="molecule type" value="Genomic_DNA"/>
</dbReference>
<feature type="transmembrane region" description="Helical" evidence="12">
    <location>
        <begin position="275"/>
        <end position="296"/>
    </location>
</feature>
<dbReference type="SMART" id="SM00382">
    <property type="entry name" value="AAA"/>
    <property type="match status" value="2"/>
</dbReference>
<dbReference type="SUPFAM" id="SSF52540">
    <property type="entry name" value="P-loop containing nucleoside triphosphate hydrolases"/>
    <property type="match status" value="2"/>
</dbReference>
<dbReference type="Gene3D" id="3.40.50.300">
    <property type="entry name" value="P-loop containing nucleotide triphosphate hydrolases"/>
    <property type="match status" value="2"/>
</dbReference>
<feature type="transmembrane region" description="Helical" evidence="12">
    <location>
        <begin position="877"/>
        <end position="900"/>
    </location>
</feature>
<keyword evidence="6" id="KW-0547">Nucleotide-binding</keyword>
<feature type="transmembrane region" description="Helical" evidence="12">
    <location>
        <begin position="12"/>
        <end position="35"/>
    </location>
</feature>
<dbReference type="PROSITE" id="PS00211">
    <property type="entry name" value="ABC_TRANSPORTER_1"/>
    <property type="match status" value="2"/>
</dbReference>
<keyword evidence="5" id="KW-0677">Repeat</keyword>
<keyword evidence="7" id="KW-0067">ATP-binding</keyword>
<gene>
    <name evidence="15" type="ORF">PAHAL_1G264400</name>
</gene>
<dbReference type="InterPro" id="IPR027417">
    <property type="entry name" value="P-loop_NTPase"/>
</dbReference>
<dbReference type="AlphaFoldDB" id="A0A2S3GQ68"/>
<keyword evidence="10" id="KW-0325">Glycoprotein</keyword>
<dbReference type="CDD" id="cd18577">
    <property type="entry name" value="ABC_6TM_Pgp_ABCB1_D1_like"/>
    <property type="match status" value="1"/>
</dbReference>
<organism evidence="15">
    <name type="scientific">Panicum hallii</name>
    <dbReference type="NCBI Taxonomy" id="206008"/>
    <lineage>
        <taxon>Eukaryota</taxon>
        <taxon>Viridiplantae</taxon>
        <taxon>Streptophyta</taxon>
        <taxon>Embryophyta</taxon>
        <taxon>Tracheophyta</taxon>
        <taxon>Spermatophyta</taxon>
        <taxon>Magnoliopsida</taxon>
        <taxon>Liliopsida</taxon>
        <taxon>Poales</taxon>
        <taxon>Poaceae</taxon>
        <taxon>PACMAD clade</taxon>
        <taxon>Panicoideae</taxon>
        <taxon>Panicodae</taxon>
        <taxon>Paniceae</taxon>
        <taxon>Panicinae</taxon>
        <taxon>Panicum</taxon>
        <taxon>Panicum sect. Panicum</taxon>
    </lineage>
</organism>
<evidence type="ECO:0000256" key="7">
    <source>
        <dbReference type="ARBA" id="ARBA00022840"/>
    </source>
</evidence>
<evidence type="ECO:0000256" key="10">
    <source>
        <dbReference type="ARBA" id="ARBA00023180"/>
    </source>
</evidence>
<name>A0A2S3GQ68_9POAL</name>
<dbReference type="GO" id="GO:0005524">
    <property type="term" value="F:ATP binding"/>
    <property type="evidence" value="ECO:0007669"/>
    <property type="project" value="UniProtKB-KW"/>
</dbReference>
<dbReference type="FunFam" id="3.40.50.300:FF:000066">
    <property type="entry name" value="ABC transporter B family member 1"/>
    <property type="match status" value="1"/>
</dbReference>
<protein>
    <recommendedName>
        <fullName evidence="16">Multidrug resistance protein</fullName>
    </recommendedName>
</protein>
<dbReference type="Gramene" id="PAN06444">
    <property type="protein sequence ID" value="PAN06444"/>
    <property type="gene ID" value="PAHAL_1G264400"/>
</dbReference>
<dbReference type="PANTHER" id="PTHR45136:SF2">
    <property type="entry name" value="ABC TRANSPORTER DOMAIN-CONTAINING PROTEIN"/>
    <property type="match status" value="1"/>
</dbReference>
<evidence type="ECO:0000259" key="14">
    <source>
        <dbReference type="PROSITE" id="PS50929"/>
    </source>
</evidence>
<dbReference type="FunFam" id="1.20.1560.10:FF:000126">
    <property type="entry name" value="Putative ABC transporter B family member 8"/>
    <property type="match status" value="1"/>
</dbReference>
<dbReference type="GO" id="GO:0016887">
    <property type="term" value="F:ATP hydrolysis activity"/>
    <property type="evidence" value="ECO:0007669"/>
    <property type="project" value="InterPro"/>
</dbReference>